<dbReference type="EMBL" id="CP060696">
    <property type="protein sequence ID" value="QNO18154.1"/>
    <property type="molecule type" value="Genomic_DNA"/>
</dbReference>
<feature type="transmembrane region" description="Helical" evidence="1">
    <location>
        <begin position="172"/>
        <end position="193"/>
    </location>
</feature>
<gene>
    <name evidence="2" type="ORF">H6X83_00330</name>
</gene>
<accession>A0A7G9WHJ2</accession>
<keyword evidence="1" id="KW-1133">Transmembrane helix</keyword>
<feature type="transmembrane region" description="Helical" evidence="1">
    <location>
        <begin position="112"/>
        <end position="131"/>
    </location>
</feature>
<feature type="transmembrane region" description="Helical" evidence="1">
    <location>
        <begin position="12"/>
        <end position="29"/>
    </location>
</feature>
<name>A0A7G9WHJ2_9FIRM</name>
<evidence type="ECO:0000256" key="1">
    <source>
        <dbReference type="SAM" id="Phobius"/>
    </source>
</evidence>
<dbReference type="RefSeq" id="WP_212507218.1">
    <property type="nucleotide sequence ID" value="NZ_CP060696.1"/>
</dbReference>
<keyword evidence="1" id="KW-0812">Transmembrane</keyword>
<evidence type="ECO:0000313" key="3">
    <source>
        <dbReference type="Proteomes" id="UP000516046"/>
    </source>
</evidence>
<reference evidence="2 3" key="1">
    <citation type="submission" date="2020-08" db="EMBL/GenBank/DDBJ databases">
        <authorList>
            <person name="Ren C."/>
            <person name="Gu Y."/>
            <person name="Xu Y."/>
        </authorList>
    </citation>
    <scope>NUCLEOTIDE SEQUENCE [LARGE SCALE GENOMIC DNA]</scope>
    <source>
        <strain evidence="2 3">LBM18003</strain>
    </source>
</reference>
<protein>
    <recommendedName>
        <fullName evidence="4">ABC-2 family transporter protein</fullName>
    </recommendedName>
</protein>
<feature type="transmembrane region" description="Helical" evidence="1">
    <location>
        <begin position="137"/>
        <end position="160"/>
    </location>
</feature>
<evidence type="ECO:0000313" key="2">
    <source>
        <dbReference type="EMBL" id="QNO18154.1"/>
    </source>
</evidence>
<dbReference type="AlphaFoldDB" id="A0A7G9WHJ2"/>
<dbReference type="KEGG" id="caml:H6X83_00330"/>
<evidence type="ECO:0008006" key="4">
    <source>
        <dbReference type="Google" id="ProtNLM"/>
    </source>
</evidence>
<feature type="transmembrane region" description="Helical" evidence="1">
    <location>
        <begin position="235"/>
        <end position="255"/>
    </location>
</feature>
<organism evidence="2 3">
    <name type="scientific">Caproicibacterium amylolyticum</name>
    <dbReference type="NCBI Taxonomy" id="2766537"/>
    <lineage>
        <taxon>Bacteria</taxon>
        <taxon>Bacillati</taxon>
        <taxon>Bacillota</taxon>
        <taxon>Clostridia</taxon>
        <taxon>Eubacteriales</taxon>
        <taxon>Oscillospiraceae</taxon>
        <taxon>Caproicibacterium</taxon>
    </lineage>
</organism>
<sequence>MNAKRLLYQSYRYVVTGAVFLLILIPNLSSTVQMHGSLEFYFLACYGGICDVRDILSISNLRWIVPNVVSIYMLSNLFLEDCRISYVYVFTRSQKKSRWLFRQSLHLLKRTCSTFGLLFVVTLLLGMFNGLKPQNGMHMAILLLVLYVINTGTVFFFAFLQNVFSLKLGSAAAFIITLLFYFVPVFIGCALYKDASSLVPLYILLPGANQMLLWHTLPFTISGQEAFGIVPVSDASAGGCICAIILWCIVCYWLYRQWFCKQDMISLMKEEQG</sequence>
<proteinExistence type="predicted"/>
<keyword evidence="3" id="KW-1185">Reference proteome</keyword>
<dbReference type="Proteomes" id="UP000516046">
    <property type="component" value="Chromosome"/>
</dbReference>
<keyword evidence="1" id="KW-0472">Membrane</keyword>